<comment type="caution">
    <text evidence="2">The sequence shown here is derived from an EMBL/GenBank/DDBJ whole genome shotgun (WGS) entry which is preliminary data.</text>
</comment>
<evidence type="ECO:0000256" key="1">
    <source>
        <dbReference type="SAM" id="Phobius"/>
    </source>
</evidence>
<gene>
    <name evidence="2" type="ORF">A2397_05240</name>
</gene>
<dbReference type="EMBL" id="MEXR01000048">
    <property type="protein sequence ID" value="OGD08820.1"/>
    <property type="molecule type" value="Genomic_DNA"/>
</dbReference>
<feature type="transmembrane region" description="Helical" evidence="1">
    <location>
        <begin position="42"/>
        <end position="63"/>
    </location>
</feature>
<dbReference type="Proteomes" id="UP000176424">
    <property type="component" value="Unassembled WGS sequence"/>
</dbReference>
<sequence length="167" mass="18990">MVVFKPKFSIKLLGGMVAWLSIFPVGLGFFQLIGGDNSTNPILLVATLVSGSLIVYLTLIYIFGWMQSKAVVDSGILTFYSLGRVGKRDVVNVDLPNLKRIVSHVRQVPWHAGFPVRTWRGFQSVRYLSFYYNDSTYLDLSLNIWDTDTINKLLRHLKTLHPRIELS</sequence>
<organism evidence="2 3">
    <name type="scientific">Candidatus Amesbacteria bacterium RIFOXYB1_FULL_44_23</name>
    <dbReference type="NCBI Taxonomy" id="1797263"/>
    <lineage>
        <taxon>Bacteria</taxon>
        <taxon>Candidatus Amesiibacteriota</taxon>
    </lineage>
</organism>
<evidence type="ECO:0000313" key="3">
    <source>
        <dbReference type="Proteomes" id="UP000176424"/>
    </source>
</evidence>
<accession>A0A1F4ZRC9</accession>
<keyword evidence="1" id="KW-0472">Membrane</keyword>
<keyword evidence="1" id="KW-1133">Transmembrane helix</keyword>
<evidence type="ECO:0000313" key="2">
    <source>
        <dbReference type="EMBL" id="OGD08820.1"/>
    </source>
</evidence>
<feature type="transmembrane region" description="Helical" evidence="1">
    <location>
        <begin position="12"/>
        <end position="30"/>
    </location>
</feature>
<proteinExistence type="predicted"/>
<protein>
    <submittedName>
        <fullName evidence="2">Uncharacterized protein</fullName>
    </submittedName>
</protein>
<name>A0A1F4ZRC9_9BACT</name>
<dbReference type="AlphaFoldDB" id="A0A1F4ZRC9"/>
<reference evidence="2 3" key="1">
    <citation type="journal article" date="2016" name="Nat. Commun.">
        <title>Thousands of microbial genomes shed light on interconnected biogeochemical processes in an aquifer system.</title>
        <authorList>
            <person name="Anantharaman K."/>
            <person name="Brown C.T."/>
            <person name="Hug L.A."/>
            <person name="Sharon I."/>
            <person name="Castelle C.J."/>
            <person name="Probst A.J."/>
            <person name="Thomas B.C."/>
            <person name="Singh A."/>
            <person name="Wilkins M.J."/>
            <person name="Karaoz U."/>
            <person name="Brodie E.L."/>
            <person name="Williams K.H."/>
            <person name="Hubbard S.S."/>
            <person name="Banfield J.F."/>
        </authorList>
    </citation>
    <scope>NUCLEOTIDE SEQUENCE [LARGE SCALE GENOMIC DNA]</scope>
</reference>
<dbReference type="STRING" id="1797263.A2397_05240"/>
<keyword evidence="1" id="KW-0812">Transmembrane</keyword>